<evidence type="ECO:0000313" key="30">
    <source>
        <dbReference type="Proteomes" id="UP000526889"/>
    </source>
</evidence>
<keyword evidence="17" id="KW-0333">Golgi apparatus</keyword>
<keyword evidence="6" id="KW-1003">Cell membrane</keyword>
<keyword evidence="11" id="KW-0547">Nucleotide-binding</keyword>
<dbReference type="EMBL" id="VWZW01005771">
    <property type="protein sequence ID" value="NXH88724.1"/>
    <property type="molecule type" value="Genomic_DNA"/>
</dbReference>
<dbReference type="Gene3D" id="2.70.150.10">
    <property type="entry name" value="Calcium-transporting ATPase, cytoplasmic transduction domain A"/>
    <property type="match status" value="1"/>
</dbReference>
<evidence type="ECO:0000256" key="4">
    <source>
        <dbReference type="ARBA" id="ARBA00012790"/>
    </source>
</evidence>
<dbReference type="InterPro" id="IPR008250">
    <property type="entry name" value="ATPase_P-typ_transduc_dom_A_sf"/>
</dbReference>
<evidence type="ECO:0000256" key="19">
    <source>
        <dbReference type="ARBA" id="ARBA00023136"/>
    </source>
</evidence>
<evidence type="ECO:0000256" key="3">
    <source>
        <dbReference type="ARBA" id="ARBA00005675"/>
    </source>
</evidence>
<dbReference type="Proteomes" id="UP000526889">
    <property type="component" value="Unassembled WGS sequence"/>
</dbReference>
<dbReference type="AlphaFoldDB" id="A0A7K9NPB5"/>
<dbReference type="Pfam" id="PF13246">
    <property type="entry name" value="Cation_ATPase"/>
    <property type="match status" value="1"/>
</dbReference>
<dbReference type="GO" id="GO:0005794">
    <property type="term" value="C:Golgi apparatus"/>
    <property type="evidence" value="ECO:0007669"/>
    <property type="project" value="UniProtKB-SubCell"/>
</dbReference>
<evidence type="ECO:0000256" key="11">
    <source>
        <dbReference type="ARBA" id="ARBA00022741"/>
    </source>
</evidence>
<dbReference type="InterPro" id="IPR023299">
    <property type="entry name" value="ATPase_P-typ_cyto_dom_N"/>
</dbReference>
<evidence type="ECO:0000256" key="22">
    <source>
        <dbReference type="ARBA" id="ARBA00054616"/>
    </source>
</evidence>
<evidence type="ECO:0000256" key="21">
    <source>
        <dbReference type="ARBA" id="ARBA00047330"/>
    </source>
</evidence>
<dbReference type="SFLD" id="SFLDG00002">
    <property type="entry name" value="C1.7:_P-type_atpase_like"/>
    <property type="match status" value="1"/>
</dbReference>
<dbReference type="InterPro" id="IPR023214">
    <property type="entry name" value="HAD_sf"/>
</dbReference>
<comment type="function">
    <text evidence="22">ATP-driven pump that supplies the Golgi apparatus with Ca(2+) and Mn(2+) ions, both essential cofactors for processing and trafficking of newly synthesized proteins in the secretory pathway. Within a catalytic cycle, acquires Ca(2+) or Mn(2+) ions on the cytoplasmic side of the membrane and delivers them to the lumenal side. The transfer of ions across the membrane is coupled to ATP hydrolysis and is associated with a transient phosphorylation that shifts the pump conformation from inward-facing to outward-facing state. Induces Ca(2+) influx independently of its ATP-driven pump function. At the basolateral membrane of mammary epithelial cells, interacts with Ca(2+) channel ORAI1 and mediates Ca(2+) entry independently of the Ca(2+) content of endoplasmic reticulum or Golgi stores. May facilitate transepithelial transport of large quantities of Ca(2+) for milk secretion via activation of Ca(2+) influx channels at the plasma membrane and active Ca(2+) transport at the Golgi apparatus.</text>
</comment>
<dbReference type="FunFam" id="2.70.150.10:FF:000008">
    <property type="entry name" value="Calcium-transporting ATPase"/>
    <property type="match status" value="1"/>
</dbReference>
<dbReference type="SMART" id="SM00831">
    <property type="entry name" value="Cation_ATPase_N"/>
    <property type="match status" value="1"/>
</dbReference>
<keyword evidence="13" id="KW-0067">ATP-binding</keyword>
<evidence type="ECO:0000256" key="13">
    <source>
        <dbReference type="ARBA" id="ARBA00022840"/>
    </source>
</evidence>
<feature type="transmembrane region" description="Helical" evidence="27">
    <location>
        <begin position="770"/>
        <end position="790"/>
    </location>
</feature>
<evidence type="ECO:0000256" key="24">
    <source>
        <dbReference type="ARBA" id="ARBA00070963"/>
    </source>
</evidence>
<comment type="subunit">
    <text evidence="23">Interacts (via N-terminus) with ORAI1 (via N- and C-termini); this interaction regulates Ca(2+) influx at the plasma membrane.</text>
</comment>
<keyword evidence="19 27" id="KW-0472">Membrane</keyword>
<evidence type="ECO:0000256" key="14">
    <source>
        <dbReference type="ARBA" id="ARBA00022842"/>
    </source>
</evidence>
<dbReference type="GO" id="GO:0005388">
    <property type="term" value="F:P-type calcium transporter activity"/>
    <property type="evidence" value="ECO:0007669"/>
    <property type="project" value="UniProtKB-EC"/>
</dbReference>
<feature type="transmembrane region" description="Helical" evidence="27">
    <location>
        <begin position="802"/>
        <end position="819"/>
    </location>
</feature>
<proteinExistence type="inferred from homology"/>
<evidence type="ECO:0000256" key="5">
    <source>
        <dbReference type="ARBA" id="ARBA00022448"/>
    </source>
</evidence>
<dbReference type="Gene3D" id="3.40.1110.10">
    <property type="entry name" value="Calcium-transporting ATPase, cytoplasmic domain N"/>
    <property type="match status" value="1"/>
</dbReference>
<sequence length="904" mass="98814">EECELKIIEQEKEVAVLPPKDACKCHKEDLARALNVDLQTGLSELSVLQRRSKHGWNEFSVENTEPIWKKYLDQFKNPLILLLLASALVSVLTKEYEDAASITMAVLIVVTVAFIQEYRSEKSLEELNKLVPPECNCLREGKLQHLLARELVPGDIIYLSVGDRVPADLRLIEVTDLLVDESSFTGEAEPCNKTDGVLLEAGDITTLSNVVFMGTLVRYGKGKGVVIGTGENSQFGEVFKMMQAEETPKTPLQKSMDRLGKQLTLFSFGIIGLIMLIGLLQGKRLLSMFTIGVSLAVAAIPEGLPIVVTVTLVLGVLRMAKRKVIVKKLPIVETLGCCNVICSDKTGTLTANEMTVTRLVASDGCQAEVSGVGYNGEGNVYLLPSKEILKEFSNISIGKLVEAGCVVNNAVIRKNSVIGQPTEGALIALAMKMELADIKDIYVRKKEIPFSSEQKWMAVKCTLKNQDQEDIYFMKGAFEEVIKHCTLYNSGGISLALTPQQKALYQQEEKRMGSSGLRVLALASGPELGKLTFLGLVGIIDPPRAGVREAVQVLFESGVSVKMITGDALETAVAIGQNIGLCNGKLKAMSGEELDQLAEAELSSTVQNVSIFFRTSPKHKLKIIKALQRAGAVVSMTGDGVNDAVALKSADIGIAMGQAGTDVSKEAANVILVDDDFSKVMNAIEEGKGIFYNIKNFVRFQLSTSISALSLITLSTVLNLPNPLNAMQILWINIIMDGPPAQSLGVEPVDRDTIKQPPRCITDTILSKSLILKIFMSAIIIISGTLFVFWKEIPKGGITPRTTTMTFTCFVFFDLFNALTCRSQTKLIFEIGFFRNRMFLYSMLGSFLGQLAVIYIPPLQKIFQTENLGVLDLLFLTGLASSVFVVSELVKLCEKRCCHPKHTK</sequence>
<dbReference type="Pfam" id="PF00122">
    <property type="entry name" value="E1-E2_ATPase"/>
    <property type="match status" value="1"/>
</dbReference>
<evidence type="ECO:0000256" key="8">
    <source>
        <dbReference type="ARBA" id="ARBA00022568"/>
    </source>
</evidence>
<keyword evidence="16 27" id="KW-1133">Transmembrane helix</keyword>
<dbReference type="NCBIfam" id="TIGR01494">
    <property type="entry name" value="ATPase_P-type"/>
    <property type="match status" value="2"/>
</dbReference>
<dbReference type="Pfam" id="PF00689">
    <property type="entry name" value="Cation_ATPase_C"/>
    <property type="match status" value="1"/>
</dbReference>
<evidence type="ECO:0000256" key="1">
    <source>
        <dbReference type="ARBA" id="ARBA00004166"/>
    </source>
</evidence>
<dbReference type="GO" id="GO:0016323">
    <property type="term" value="C:basolateral plasma membrane"/>
    <property type="evidence" value="ECO:0007669"/>
    <property type="project" value="UniProtKB-SubCell"/>
</dbReference>
<dbReference type="Gene3D" id="1.20.1110.10">
    <property type="entry name" value="Calcium-transporting ATPase, transmembrane domain"/>
    <property type="match status" value="1"/>
</dbReference>
<comment type="similarity">
    <text evidence="3">Belongs to the cation transport ATPase (P-type) (TC 3.A.3) family. Type IIA subfamily.</text>
</comment>
<keyword evidence="9 27" id="KW-0812">Transmembrane</keyword>
<dbReference type="CDD" id="cd02085">
    <property type="entry name" value="P-type_ATPase_SPCA"/>
    <property type="match status" value="1"/>
</dbReference>
<dbReference type="InterPro" id="IPR004014">
    <property type="entry name" value="ATPase_P-typ_cation-transptr_N"/>
</dbReference>
<dbReference type="PROSITE" id="PS00154">
    <property type="entry name" value="ATPASE_E1_E2"/>
    <property type="match status" value="1"/>
</dbReference>
<comment type="caution">
    <text evidence="29">The sequence shown here is derived from an EMBL/GenBank/DDBJ whole genome shotgun (WGS) entry which is preliminary data.</text>
</comment>
<dbReference type="PRINTS" id="PR00120">
    <property type="entry name" value="HATPASE"/>
</dbReference>
<keyword evidence="14" id="KW-0460">Magnesium</keyword>
<dbReference type="FunFam" id="3.40.50.1000:FF:000001">
    <property type="entry name" value="Phospholipid-transporting ATPase IC"/>
    <property type="match status" value="1"/>
</dbReference>
<evidence type="ECO:0000256" key="27">
    <source>
        <dbReference type="SAM" id="Phobius"/>
    </source>
</evidence>
<evidence type="ECO:0000256" key="9">
    <source>
        <dbReference type="ARBA" id="ARBA00022692"/>
    </source>
</evidence>
<dbReference type="Gene3D" id="3.40.50.1000">
    <property type="entry name" value="HAD superfamily/HAD-like"/>
    <property type="match status" value="1"/>
</dbReference>
<dbReference type="FunFam" id="3.40.1110.10:FF:000006">
    <property type="entry name" value="Calcium-transporting ATPase"/>
    <property type="match status" value="1"/>
</dbReference>
<comment type="catalytic activity">
    <reaction evidence="20">
        <text>Ca(2+)(in) + ATP + H2O = Ca(2+)(out) + ADP + phosphate + H(+)</text>
        <dbReference type="Rhea" id="RHEA:18105"/>
        <dbReference type="ChEBI" id="CHEBI:15377"/>
        <dbReference type="ChEBI" id="CHEBI:15378"/>
        <dbReference type="ChEBI" id="CHEBI:29108"/>
        <dbReference type="ChEBI" id="CHEBI:30616"/>
        <dbReference type="ChEBI" id="CHEBI:43474"/>
        <dbReference type="ChEBI" id="CHEBI:456216"/>
        <dbReference type="EC" id="7.2.2.10"/>
    </reaction>
    <physiologicalReaction direction="left-to-right" evidence="20">
        <dbReference type="Rhea" id="RHEA:18106"/>
    </physiologicalReaction>
</comment>
<dbReference type="SFLD" id="SFLDF00027">
    <property type="entry name" value="p-type_atpase"/>
    <property type="match status" value="1"/>
</dbReference>
<dbReference type="GO" id="GO:0005524">
    <property type="term" value="F:ATP binding"/>
    <property type="evidence" value="ECO:0007669"/>
    <property type="project" value="UniProtKB-KW"/>
</dbReference>
<evidence type="ECO:0000256" key="2">
    <source>
        <dbReference type="ARBA" id="ARBA00004554"/>
    </source>
</evidence>
<feature type="non-terminal residue" evidence="29">
    <location>
        <position position="1"/>
    </location>
</feature>
<evidence type="ECO:0000259" key="28">
    <source>
        <dbReference type="SMART" id="SM00831"/>
    </source>
</evidence>
<dbReference type="InterPro" id="IPR059000">
    <property type="entry name" value="ATPase_P-type_domA"/>
</dbReference>
<dbReference type="FunFam" id="3.40.50.1000:FF:000028">
    <property type="entry name" value="Calcium-transporting P-type ATPase, putative"/>
    <property type="match status" value="1"/>
</dbReference>
<organism evidence="29 30">
    <name type="scientific">Edolisoma coerulescens</name>
    <dbReference type="NCBI Taxonomy" id="2585810"/>
    <lineage>
        <taxon>Eukaryota</taxon>
        <taxon>Metazoa</taxon>
        <taxon>Chordata</taxon>
        <taxon>Craniata</taxon>
        <taxon>Vertebrata</taxon>
        <taxon>Euteleostomi</taxon>
        <taxon>Archelosauria</taxon>
        <taxon>Archosauria</taxon>
        <taxon>Dinosauria</taxon>
        <taxon>Saurischia</taxon>
        <taxon>Theropoda</taxon>
        <taxon>Coelurosauria</taxon>
        <taxon>Aves</taxon>
        <taxon>Neognathae</taxon>
        <taxon>Neoaves</taxon>
        <taxon>Telluraves</taxon>
        <taxon>Australaves</taxon>
        <taxon>Passeriformes</taxon>
        <taxon>Corvoidea</taxon>
        <taxon>Campephagidae</taxon>
        <taxon>Edolisoma</taxon>
    </lineage>
</organism>
<keyword evidence="10" id="KW-0479">Metal-binding</keyword>
<name>A0A7K9NPB5_9CORV</name>
<reference evidence="29 30" key="1">
    <citation type="submission" date="2019-09" db="EMBL/GenBank/DDBJ databases">
        <title>Bird 10,000 Genomes (B10K) Project - Family phase.</title>
        <authorList>
            <person name="Zhang G."/>
        </authorList>
    </citation>
    <scope>NUCLEOTIDE SEQUENCE [LARGE SCALE GENOMIC DNA]</scope>
    <source>
        <strain evidence="29">B10K-DU-001-25</strain>
        <tissue evidence="29">Muscle</tissue>
    </source>
</reference>
<dbReference type="GO" id="GO:0031090">
    <property type="term" value="C:organelle membrane"/>
    <property type="evidence" value="ECO:0007669"/>
    <property type="project" value="UniProtKB-ARBA"/>
</dbReference>
<dbReference type="InterPro" id="IPR006413">
    <property type="entry name" value="P-type_ATPase_IIA_PMR1"/>
</dbReference>
<evidence type="ECO:0000256" key="26">
    <source>
        <dbReference type="ARBA" id="ARBA00083166"/>
    </source>
</evidence>
<dbReference type="InterPro" id="IPR018303">
    <property type="entry name" value="ATPase_P-typ_P_site"/>
</dbReference>
<feature type="transmembrane region" description="Helical" evidence="27">
    <location>
        <begin position="263"/>
        <end position="282"/>
    </location>
</feature>
<keyword evidence="30" id="KW-1185">Reference proteome</keyword>
<dbReference type="InterPro" id="IPR023298">
    <property type="entry name" value="ATPase_P-typ_TM_dom_sf"/>
</dbReference>
<evidence type="ECO:0000256" key="10">
    <source>
        <dbReference type="ARBA" id="ARBA00022723"/>
    </source>
</evidence>
<keyword evidence="5" id="KW-0813">Transport</keyword>
<feature type="non-terminal residue" evidence="29">
    <location>
        <position position="904"/>
    </location>
</feature>
<feature type="transmembrane region" description="Helical" evidence="27">
    <location>
        <begin position="868"/>
        <end position="886"/>
    </location>
</feature>
<dbReference type="SUPFAM" id="SSF81653">
    <property type="entry name" value="Calcium ATPase, transduction domain A"/>
    <property type="match status" value="1"/>
</dbReference>
<dbReference type="GO" id="GO:0046872">
    <property type="term" value="F:metal ion binding"/>
    <property type="evidence" value="ECO:0007669"/>
    <property type="project" value="UniProtKB-KW"/>
</dbReference>
<dbReference type="PRINTS" id="PR00119">
    <property type="entry name" value="CATATPASE"/>
</dbReference>
<dbReference type="InterPro" id="IPR036412">
    <property type="entry name" value="HAD-like_sf"/>
</dbReference>
<dbReference type="InterPro" id="IPR044492">
    <property type="entry name" value="P_typ_ATPase_HD_dom"/>
</dbReference>
<evidence type="ECO:0000256" key="6">
    <source>
        <dbReference type="ARBA" id="ARBA00022475"/>
    </source>
</evidence>
<evidence type="ECO:0000256" key="16">
    <source>
        <dbReference type="ARBA" id="ARBA00022989"/>
    </source>
</evidence>
<dbReference type="InterPro" id="IPR001757">
    <property type="entry name" value="P_typ_ATPase"/>
</dbReference>
<feature type="transmembrane region" description="Helical" evidence="27">
    <location>
        <begin position="288"/>
        <end position="317"/>
    </location>
</feature>
<feature type="transmembrane region" description="Helical" evidence="27">
    <location>
        <begin position="839"/>
        <end position="856"/>
    </location>
</feature>
<evidence type="ECO:0000256" key="23">
    <source>
        <dbReference type="ARBA" id="ARBA00062966"/>
    </source>
</evidence>
<dbReference type="EC" id="7.2.2.10" evidence="4"/>
<keyword evidence="8" id="KW-0109">Calcium transport</keyword>
<keyword evidence="7" id="KW-0597">Phosphoprotein</keyword>
<keyword evidence="15" id="KW-1278">Translocase</keyword>
<dbReference type="SFLD" id="SFLDS00003">
    <property type="entry name" value="Haloacid_Dehalogenase"/>
    <property type="match status" value="1"/>
</dbReference>
<evidence type="ECO:0000256" key="15">
    <source>
        <dbReference type="ARBA" id="ARBA00022967"/>
    </source>
</evidence>
<comment type="subcellular location">
    <subcellularLocation>
        <location evidence="2">Basolateral cell membrane</location>
        <topology evidence="2">Multi-pass membrane protein</topology>
    </subcellularLocation>
    <subcellularLocation>
        <location evidence="1">Golgi apparatus</location>
        <location evidence="1">trans-Golgi network membrane</location>
        <topology evidence="1">Multi-pass membrane protein</topology>
    </subcellularLocation>
</comment>
<evidence type="ECO:0000256" key="12">
    <source>
        <dbReference type="ARBA" id="ARBA00022837"/>
    </source>
</evidence>
<protein>
    <recommendedName>
        <fullName evidence="24">Calcium-transporting ATPase type 2C member 2</fullName>
        <ecNumber evidence="4">7.2.2.10</ecNumber>
    </recommendedName>
    <alternativeName>
        <fullName evidence="26">Ca(2+)/Mn(2+)-ATPase 2C2</fullName>
    </alternativeName>
    <alternativeName>
        <fullName evidence="25">Secretory pathway Ca(2+)-transporting ATPase type 2</fullName>
    </alternativeName>
</protein>
<evidence type="ECO:0000256" key="20">
    <source>
        <dbReference type="ARBA" id="ARBA00047282"/>
    </source>
</evidence>
<evidence type="ECO:0000256" key="17">
    <source>
        <dbReference type="ARBA" id="ARBA00023034"/>
    </source>
</evidence>
<feature type="domain" description="Cation-transporting P-type ATPase N-terminal" evidence="28">
    <location>
        <begin position="24"/>
        <end position="95"/>
    </location>
</feature>
<dbReference type="SUPFAM" id="SSF81665">
    <property type="entry name" value="Calcium ATPase, transmembrane domain M"/>
    <property type="match status" value="1"/>
</dbReference>
<dbReference type="GO" id="GO:0016887">
    <property type="term" value="F:ATP hydrolysis activity"/>
    <property type="evidence" value="ECO:0007669"/>
    <property type="project" value="InterPro"/>
</dbReference>
<accession>A0A7K9NPB5</accession>
<evidence type="ECO:0000256" key="18">
    <source>
        <dbReference type="ARBA" id="ARBA00023065"/>
    </source>
</evidence>
<evidence type="ECO:0000256" key="25">
    <source>
        <dbReference type="ARBA" id="ARBA00077949"/>
    </source>
</evidence>
<dbReference type="NCBIfam" id="TIGR01522">
    <property type="entry name" value="ATPase-IIA2_Ca"/>
    <property type="match status" value="1"/>
</dbReference>
<evidence type="ECO:0000256" key="7">
    <source>
        <dbReference type="ARBA" id="ARBA00022553"/>
    </source>
</evidence>
<dbReference type="InterPro" id="IPR006068">
    <property type="entry name" value="ATPase_P-typ_cation-transptr_C"/>
</dbReference>
<gene>
    <name evidence="29" type="primary">Atp2c2</name>
    <name evidence="29" type="ORF">EDOCOE_R03258</name>
</gene>
<keyword evidence="12" id="KW-0106">Calcium</keyword>
<dbReference type="PANTHER" id="PTHR42861">
    <property type="entry name" value="CALCIUM-TRANSPORTING ATPASE"/>
    <property type="match status" value="1"/>
</dbReference>
<dbReference type="SUPFAM" id="SSF56784">
    <property type="entry name" value="HAD-like"/>
    <property type="match status" value="1"/>
</dbReference>
<evidence type="ECO:0000313" key="29">
    <source>
        <dbReference type="EMBL" id="NXH88724.1"/>
    </source>
</evidence>
<keyword evidence="18" id="KW-0406">Ion transport</keyword>
<dbReference type="Pfam" id="PF00690">
    <property type="entry name" value="Cation_ATPase_N"/>
    <property type="match status" value="1"/>
</dbReference>
<comment type="catalytic activity">
    <reaction evidence="21">
        <text>Mn(2+)(in) + ATP + H2O = Mn(2+)(out) + ADP + phosphate + H(+)</text>
        <dbReference type="Rhea" id="RHEA:66820"/>
        <dbReference type="ChEBI" id="CHEBI:15377"/>
        <dbReference type="ChEBI" id="CHEBI:15378"/>
        <dbReference type="ChEBI" id="CHEBI:29035"/>
        <dbReference type="ChEBI" id="CHEBI:30616"/>
        <dbReference type="ChEBI" id="CHEBI:43474"/>
        <dbReference type="ChEBI" id="CHEBI:456216"/>
    </reaction>
    <physiologicalReaction direction="left-to-right" evidence="21">
        <dbReference type="Rhea" id="RHEA:66821"/>
    </physiologicalReaction>
</comment>